<evidence type="ECO:0000256" key="7">
    <source>
        <dbReference type="ARBA" id="ARBA00062568"/>
    </source>
</evidence>
<evidence type="ECO:0000313" key="13">
    <source>
        <dbReference type="Proteomes" id="UP000510647"/>
    </source>
</evidence>
<evidence type="ECO:0000256" key="8">
    <source>
        <dbReference type="PROSITE-ProRule" id="PRU00221"/>
    </source>
</evidence>
<feature type="compositionally biased region" description="Basic and acidic residues" evidence="10">
    <location>
        <begin position="469"/>
        <end position="479"/>
    </location>
</feature>
<sequence>MSGKFVRASKYRHVFGQSVKKELQYENIKVTNNAWDSNIIKTNGKFISVNWNASGGGAFAVIPVEEVGKCPDQVPLFRGHSAQVLDTDFDPFNDHRLASGSDDSKIGIWEIPENYSFHNYLDEEGEVLDIEPIKKLSGHTRKVGHVLFHPVAQDVLASSSLDYTVKLWNVETGENLFTLKHPDMVTSMSFSWDGNYLATVARDKKLRVWDIRKEEIVSEGQAHAGAKNQRVIWLGNSDRLATTGFSKLSDRQIGIWDAFNLEKGDLGGFYTVDQSSGILMPFYDDGNKILYLAGKGDGNIRYYEFQNDELFELSEYQSTDPQRGFAIAPKRMVNVRENEVLKCFKTVVDHYIEPVSFYVPRRSEEFQEDIYPDAPSGKPALKAEEWLSEKSVDGPILVSMRDVYDGSELTFHASKKATEKEPSVKSSTPSPSPAAKEVKKQTKEPLQVESPVSVPKSLSLKPSTIKQTFKHDESVDKLLQRSTEFDNANDAEDPSKDTSGWDEEDEKPAPVQLPTPKKETQAKPPVSPSPKAEEKPIPIEPASITTSTTPKPDTMQPNGTTKSLGLKQSVEKLSNLVITLEAVVEKLAASNLEKDDRLRKLELKIEQLVDMK</sequence>
<evidence type="ECO:0000256" key="10">
    <source>
        <dbReference type="SAM" id="MobiDB-lite"/>
    </source>
</evidence>
<dbReference type="Gene3D" id="2.130.10.10">
    <property type="entry name" value="YVTN repeat-like/Quinoprotein amine dehydrogenase"/>
    <property type="match status" value="1"/>
</dbReference>
<accession>A0A7H9HRL6</accession>
<evidence type="ECO:0000256" key="9">
    <source>
        <dbReference type="RuleBase" id="RU280818"/>
    </source>
</evidence>
<name>A0A7H9HRL6_9SACH</name>
<evidence type="ECO:0000259" key="11">
    <source>
        <dbReference type="SMART" id="SM01166"/>
    </source>
</evidence>
<keyword evidence="2" id="KW-0597">Phosphoprotein</keyword>
<keyword evidence="4 9" id="KW-0677">Repeat</keyword>
<dbReference type="OrthoDB" id="1850764at2759"/>
<dbReference type="AlphaFoldDB" id="A0A7H9HRL6"/>
<evidence type="ECO:0000256" key="1">
    <source>
        <dbReference type="ARBA" id="ARBA00009482"/>
    </source>
</evidence>
<feature type="repeat" description="WD" evidence="8">
    <location>
        <begin position="136"/>
        <end position="178"/>
    </location>
</feature>
<feature type="region of interest" description="Disordered" evidence="10">
    <location>
        <begin position="414"/>
        <end position="566"/>
    </location>
</feature>
<dbReference type="PRINTS" id="PR00320">
    <property type="entry name" value="GPROTEINBRPT"/>
</dbReference>
<dbReference type="GO" id="GO:0030479">
    <property type="term" value="C:actin cortical patch"/>
    <property type="evidence" value="ECO:0007669"/>
    <property type="project" value="UniProtKB-ARBA"/>
</dbReference>
<reference evidence="12 13" key="1">
    <citation type="submission" date="2020-06" db="EMBL/GenBank/DDBJ databases">
        <title>The yeast mating-type switching endonuclease HO is a domesticated member of an unorthodox homing genetic element family.</title>
        <authorList>
            <person name="Coughlan A.Y."/>
            <person name="Lombardi L."/>
            <person name="Braun-Galleani S."/>
            <person name="Martos A.R."/>
            <person name="Galeote V."/>
            <person name="Bigey F."/>
            <person name="Dequin S."/>
            <person name="Byrne K.P."/>
            <person name="Wolfe K.H."/>
        </authorList>
    </citation>
    <scope>NUCLEOTIDE SEQUENCE [LARGE SCALE GENOMIC DNA]</scope>
    <source>
        <strain evidence="12 13">CBS2947</strain>
    </source>
</reference>
<keyword evidence="6" id="KW-0009">Actin-binding</keyword>
<dbReference type="InterPro" id="IPR020472">
    <property type="entry name" value="WD40_PAC1"/>
</dbReference>
<dbReference type="Pfam" id="PF00400">
    <property type="entry name" value="WD40"/>
    <property type="match status" value="3"/>
</dbReference>
<dbReference type="SMART" id="SM01166">
    <property type="entry name" value="DUF1899"/>
    <property type="match status" value="1"/>
</dbReference>
<dbReference type="EMBL" id="CP059269">
    <property type="protein sequence ID" value="QLQ79921.1"/>
    <property type="molecule type" value="Genomic_DNA"/>
</dbReference>
<dbReference type="SMART" id="SM00320">
    <property type="entry name" value="WD40"/>
    <property type="match status" value="4"/>
</dbReference>
<feature type="repeat" description="WD" evidence="8">
    <location>
        <begin position="178"/>
        <end position="219"/>
    </location>
</feature>
<comment type="similarity">
    <text evidence="1 9">Belongs to the WD repeat coronin family.</text>
</comment>
<dbReference type="InterPro" id="IPR001680">
    <property type="entry name" value="WD40_rpt"/>
</dbReference>
<dbReference type="GO" id="GO:0007015">
    <property type="term" value="P:actin filament organization"/>
    <property type="evidence" value="ECO:0007669"/>
    <property type="project" value="TreeGrafter"/>
</dbReference>
<evidence type="ECO:0000256" key="2">
    <source>
        <dbReference type="ARBA" id="ARBA00022553"/>
    </source>
</evidence>
<evidence type="ECO:0000256" key="4">
    <source>
        <dbReference type="ARBA" id="ARBA00022737"/>
    </source>
</evidence>
<evidence type="ECO:0000313" key="12">
    <source>
        <dbReference type="EMBL" id="QLQ79921.1"/>
    </source>
</evidence>
<dbReference type="InterPro" id="IPR015505">
    <property type="entry name" value="Coronin"/>
</dbReference>
<dbReference type="Pfam" id="PF08953">
    <property type="entry name" value="DUF1899"/>
    <property type="match status" value="1"/>
</dbReference>
<keyword evidence="13" id="KW-1185">Reference proteome</keyword>
<feature type="domain" description="DUF1899" evidence="11">
    <location>
        <begin position="4"/>
        <end position="68"/>
    </location>
</feature>
<organism evidence="12 13">
    <name type="scientific">Torulaspora globosa</name>
    <dbReference type="NCBI Taxonomy" id="48254"/>
    <lineage>
        <taxon>Eukaryota</taxon>
        <taxon>Fungi</taxon>
        <taxon>Dikarya</taxon>
        <taxon>Ascomycota</taxon>
        <taxon>Saccharomycotina</taxon>
        <taxon>Saccharomycetes</taxon>
        <taxon>Saccharomycetales</taxon>
        <taxon>Saccharomycetaceae</taxon>
        <taxon>Torulaspora</taxon>
    </lineage>
</organism>
<evidence type="ECO:0000256" key="6">
    <source>
        <dbReference type="ARBA" id="ARBA00023203"/>
    </source>
</evidence>
<comment type="subunit">
    <text evidence="7">Binds to F-actin.</text>
</comment>
<dbReference type="InterPro" id="IPR036322">
    <property type="entry name" value="WD40_repeat_dom_sf"/>
</dbReference>
<evidence type="ECO:0000256" key="3">
    <source>
        <dbReference type="ARBA" id="ARBA00022574"/>
    </source>
</evidence>
<dbReference type="SUPFAM" id="SSF50978">
    <property type="entry name" value="WD40 repeat-like"/>
    <property type="match status" value="1"/>
</dbReference>
<keyword evidence="5" id="KW-0175">Coiled coil</keyword>
<evidence type="ECO:0000256" key="5">
    <source>
        <dbReference type="ARBA" id="ARBA00023054"/>
    </source>
</evidence>
<dbReference type="Proteomes" id="UP000510647">
    <property type="component" value="Chromosome 3"/>
</dbReference>
<protein>
    <recommendedName>
        <fullName evidence="9">Coronin</fullName>
    </recommendedName>
</protein>
<dbReference type="InterPro" id="IPR015048">
    <property type="entry name" value="DUF1899"/>
</dbReference>
<proteinExistence type="inferred from homology"/>
<dbReference type="Pfam" id="PF16300">
    <property type="entry name" value="WD40_4"/>
    <property type="match status" value="1"/>
</dbReference>
<feature type="compositionally biased region" description="Low complexity" evidence="10">
    <location>
        <begin position="424"/>
        <end position="435"/>
    </location>
</feature>
<dbReference type="SMART" id="SM01167">
    <property type="entry name" value="DUF1900"/>
    <property type="match status" value="1"/>
</dbReference>
<dbReference type="InterPro" id="IPR015943">
    <property type="entry name" value="WD40/YVTN_repeat-like_dom_sf"/>
</dbReference>
<dbReference type="InterPro" id="IPR019775">
    <property type="entry name" value="WD40_repeat_CS"/>
</dbReference>
<dbReference type="PROSITE" id="PS00678">
    <property type="entry name" value="WD_REPEATS_1"/>
    <property type="match status" value="3"/>
</dbReference>
<keyword evidence="3 8" id="KW-0853">WD repeat</keyword>
<feature type="compositionally biased region" description="Polar residues" evidence="10">
    <location>
        <begin position="545"/>
        <end position="563"/>
    </location>
</feature>
<dbReference type="PROSITE" id="PS50294">
    <property type="entry name" value="WD_REPEATS_REGION"/>
    <property type="match status" value="3"/>
</dbReference>
<dbReference type="PANTHER" id="PTHR10856">
    <property type="entry name" value="CORONIN"/>
    <property type="match status" value="1"/>
</dbReference>
<dbReference type="PANTHER" id="PTHR10856:SF0">
    <property type="entry name" value="CORONIN"/>
    <property type="match status" value="1"/>
</dbReference>
<dbReference type="FunFam" id="2.130.10.10:FF:000197">
    <property type="entry name" value="Coronin"/>
    <property type="match status" value="1"/>
</dbReference>
<feature type="repeat" description="WD" evidence="8">
    <location>
        <begin position="77"/>
        <end position="119"/>
    </location>
</feature>
<gene>
    <name evidence="12" type="ORF">HG537_0C05700</name>
</gene>
<dbReference type="GO" id="GO:0051015">
    <property type="term" value="F:actin filament binding"/>
    <property type="evidence" value="ECO:0007669"/>
    <property type="project" value="TreeGrafter"/>
</dbReference>
<dbReference type="PROSITE" id="PS50082">
    <property type="entry name" value="WD_REPEATS_2"/>
    <property type="match status" value="3"/>
</dbReference>